<organism evidence="2 3">
    <name type="scientific">Coprinellus micaceus</name>
    <name type="common">Glistening ink-cap mushroom</name>
    <name type="synonym">Coprinus micaceus</name>
    <dbReference type="NCBI Taxonomy" id="71717"/>
    <lineage>
        <taxon>Eukaryota</taxon>
        <taxon>Fungi</taxon>
        <taxon>Dikarya</taxon>
        <taxon>Basidiomycota</taxon>
        <taxon>Agaricomycotina</taxon>
        <taxon>Agaricomycetes</taxon>
        <taxon>Agaricomycetidae</taxon>
        <taxon>Agaricales</taxon>
        <taxon>Agaricineae</taxon>
        <taxon>Psathyrellaceae</taxon>
        <taxon>Coprinellus</taxon>
    </lineage>
</organism>
<evidence type="ECO:0000313" key="2">
    <source>
        <dbReference type="EMBL" id="TEB35629.1"/>
    </source>
</evidence>
<sequence length="357" mass="39786">MYSGGAVMEWIMRRDEFGRRRDAWKHQNAVLRVKHAITTGAHFDARSRLSSDHNKLILLCLGRMFMTGNLSLWYTRRLKLEGASAHTEFLLWQLGLKGISLSPHIPAQQCYHAMGLSLTNESRRYTELETVEFAWIWLNSRLHNQITTGRPTPSSKRDRAKGHAQANWLGIEAFRGATDCSLVLGSTMNAVSKPLDPIGLDVLGKVVSSLWRTPHSAVHTSILVTVNRSTKTLVRDESMDVSTLGNGLQRRRRHRPLPRAQDIHLLDPFAATYYGIIALHPPNSGTLLARLVGAFWPPHPQAHSVPIMQRRPSVPLVLSSKWAPVHGSRGSAITSGRRRRLDATASGTPSYSGLGEL</sequence>
<dbReference type="Proteomes" id="UP000298030">
    <property type="component" value="Unassembled WGS sequence"/>
</dbReference>
<feature type="region of interest" description="Disordered" evidence="1">
    <location>
        <begin position="328"/>
        <end position="357"/>
    </location>
</feature>
<proteinExistence type="predicted"/>
<protein>
    <submittedName>
        <fullName evidence="2">Uncharacterized protein</fullName>
    </submittedName>
</protein>
<accession>A0A4Y7TQ13</accession>
<dbReference type="AlphaFoldDB" id="A0A4Y7TQ13"/>
<name>A0A4Y7TQ13_COPMI</name>
<evidence type="ECO:0000313" key="3">
    <source>
        <dbReference type="Proteomes" id="UP000298030"/>
    </source>
</evidence>
<gene>
    <name evidence="2" type="ORF">FA13DRAFT_1706888</name>
</gene>
<dbReference type="EMBL" id="QPFP01000007">
    <property type="protein sequence ID" value="TEB35629.1"/>
    <property type="molecule type" value="Genomic_DNA"/>
</dbReference>
<reference evidence="2 3" key="1">
    <citation type="journal article" date="2019" name="Nat. Ecol. Evol.">
        <title>Megaphylogeny resolves global patterns of mushroom evolution.</title>
        <authorList>
            <person name="Varga T."/>
            <person name="Krizsan K."/>
            <person name="Foldi C."/>
            <person name="Dima B."/>
            <person name="Sanchez-Garcia M."/>
            <person name="Sanchez-Ramirez S."/>
            <person name="Szollosi G.J."/>
            <person name="Szarkandi J.G."/>
            <person name="Papp V."/>
            <person name="Albert L."/>
            <person name="Andreopoulos W."/>
            <person name="Angelini C."/>
            <person name="Antonin V."/>
            <person name="Barry K.W."/>
            <person name="Bougher N.L."/>
            <person name="Buchanan P."/>
            <person name="Buyck B."/>
            <person name="Bense V."/>
            <person name="Catcheside P."/>
            <person name="Chovatia M."/>
            <person name="Cooper J."/>
            <person name="Damon W."/>
            <person name="Desjardin D."/>
            <person name="Finy P."/>
            <person name="Geml J."/>
            <person name="Haridas S."/>
            <person name="Hughes K."/>
            <person name="Justo A."/>
            <person name="Karasinski D."/>
            <person name="Kautmanova I."/>
            <person name="Kiss B."/>
            <person name="Kocsube S."/>
            <person name="Kotiranta H."/>
            <person name="LaButti K.M."/>
            <person name="Lechner B.E."/>
            <person name="Liimatainen K."/>
            <person name="Lipzen A."/>
            <person name="Lukacs Z."/>
            <person name="Mihaltcheva S."/>
            <person name="Morgado L.N."/>
            <person name="Niskanen T."/>
            <person name="Noordeloos M.E."/>
            <person name="Ohm R.A."/>
            <person name="Ortiz-Santana B."/>
            <person name="Ovrebo C."/>
            <person name="Racz N."/>
            <person name="Riley R."/>
            <person name="Savchenko A."/>
            <person name="Shiryaev A."/>
            <person name="Soop K."/>
            <person name="Spirin V."/>
            <person name="Szebenyi C."/>
            <person name="Tomsovsky M."/>
            <person name="Tulloss R.E."/>
            <person name="Uehling J."/>
            <person name="Grigoriev I.V."/>
            <person name="Vagvolgyi C."/>
            <person name="Papp T."/>
            <person name="Martin F.M."/>
            <person name="Miettinen O."/>
            <person name="Hibbett D.S."/>
            <person name="Nagy L.G."/>
        </authorList>
    </citation>
    <scope>NUCLEOTIDE SEQUENCE [LARGE SCALE GENOMIC DNA]</scope>
    <source>
        <strain evidence="2 3">FP101781</strain>
    </source>
</reference>
<keyword evidence="3" id="KW-1185">Reference proteome</keyword>
<evidence type="ECO:0000256" key="1">
    <source>
        <dbReference type="SAM" id="MobiDB-lite"/>
    </source>
</evidence>
<comment type="caution">
    <text evidence="2">The sequence shown here is derived from an EMBL/GenBank/DDBJ whole genome shotgun (WGS) entry which is preliminary data.</text>
</comment>